<keyword evidence="3" id="KW-1185">Reference proteome</keyword>
<reference evidence="2 3" key="1">
    <citation type="journal article" date="2021" name="Microorganisms">
        <title>Genome Evolution of Filamentous Cyanobacterium Nostoc Species: From Facultative Symbiosis to Free Living.</title>
        <authorList>
            <person name="Huo D."/>
            <person name="Li H."/>
            <person name="Cai F."/>
            <person name="Guo X."/>
            <person name="Qiao Z."/>
            <person name="Wang W."/>
            <person name="Yu G."/>
            <person name="Li R."/>
        </authorList>
    </citation>
    <scope>NUCLEOTIDE SEQUENCE [LARGE SCALE GENOMIC DNA]</scope>
    <source>
        <strain evidence="2 3">CHAB 5714</strain>
    </source>
</reference>
<evidence type="ECO:0000256" key="1">
    <source>
        <dbReference type="SAM" id="Phobius"/>
    </source>
</evidence>
<keyword evidence="1" id="KW-1133">Transmembrane helix</keyword>
<name>A0ABS8I8R2_9NOSO</name>
<dbReference type="Proteomes" id="UP001199525">
    <property type="component" value="Unassembled WGS sequence"/>
</dbReference>
<evidence type="ECO:0000313" key="3">
    <source>
        <dbReference type="Proteomes" id="UP001199525"/>
    </source>
</evidence>
<proteinExistence type="predicted"/>
<accession>A0ABS8I8R2</accession>
<organism evidence="2 3">
    <name type="scientific">Nostoc favosum CHAB5714</name>
    <dbReference type="NCBI Taxonomy" id="2780399"/>
    <lineage>
        <taxon>Bacteria</taxon>
        <taxon>Bacillati</taxon>
        <taxon>Cyanobacteriota</taxon>
        <taxon>Cyanophyceae</taxon>
        <taxon>Nostocales</taxon>
        <taxon>Nostocaceae</taxon>
        <taxon>Nostoc</taxon>
        <taxon>Nostoc favosum</taxon>
    </lineage>
</organism>
<protein>
    <submittedName>
        <fullName evidence="2">Uncharacterized protein</fullName>
    </submittedName>
</protein>
<comment type="caution">
    <text evidence="2">The sequence shown here is derived from an EMBL/GenBank/DDBJ whole genome shotgun (WGS) entry which is preliminary data.</text>
</comment>
<keyword evidence="1" id="KW-0812">Transmembrane</keyword>
<feature type="transmembrane region" description="Helical" evidence="1">
    <location>
        <begin position="33"/>
        <end position="52"/>
    </location>
</feature>
<evidence type="ECO:0000313" key="2">
    <source>
        <dbReference type="EMBL" id="MCC5600256.1"/>
    </source>
</evidence>
<sequence length="85" mass="9215">MLVKTMALSAVTMALSVETMALSVETMALSVETIALSVDTIISLASFFYGGGSFRIVRHRYLQNAIAQVDTLLTVLVIPLRIAIR</sequence>
<dbReference type="EMBL" id="JAIVFQ010000016">
    <property type="protein sequence ID" value="MCC5600256.1"/>
    <property type="molecule type" value="Genomic_DNA"/>
</dbReference>
<keyword evidence="1" id="KW-0472">Membrane</keyword>
<gene>
    <name evidence="2" type="ORF">LC586_13720</name>
</gene>